<evidence type="ECO:0000256" key="2">
    <source>
        <dbReference type="SAM" id="MobiDB-lite"/>
    </source>
</evidence>
<dbReference type="InterPro" id="IPR004827">
    <property type="entry name" value="bZIP"/>
</dbReference>
<protein>
    <recommendedName>
        <fullName evidence="3">BZIP domain-containing protein</fullName>
    </recommendedName>
</protein>
<feature type="domain" description="BZIP" evidence="3">
    <location>
        <begin position="111"/>
        <end position="161"/>
    </location>
</feature>
<dbReference type="Gene3D" id="1.20.5.170">
    <property type="match status" value="1"/>
</dbReference>
<keyword evidence="1" id="KW-0175">Coiled coil</keyword>
<name>A0A7S2KJT3_9STRA</name>
<dbReference type="SUPFAM" id="SSF57959">
    <property type="entry name" value="Leucine zipper domain"/>
    <property type="match status" value="1"/>
</dbReference>
<dbReference type="AlphaFoldDB" id="A0A7S2KJT3"/>
<dbReference type="SMART" id="SM00338">
    <property type="entry name" value="BRLZ"/>
    <property type="match status" value="1"/>
</dbReference>
<organism evidence="4">
    <name type="scientific">Leptocylindrus danicus</name>
    <dbReference type="NCBI Taxonomy" id="163516"/>
    <lineage>
        <taxon>Eukaryota</taxon>
        <taxon>Sar</taxon>
        <taxon>Stramenopiles</taxon>
        <taxon>Ochrophyta</taxon>
        <taxon>Bacillariophyta</taxon>
        <taxon>Coscinodiscophyceae</taxon>
        <taxon>Chaetocerotophycidae</taxon>
        <taxon>Leptocylindrales</taxon>
        <taxon>Leptocylindraceae</taxon>
        <taxon>Leptocylindrus</taxon>
    </lineage>
</organism>
<feature type="region of interest" description="Disordered" evidence="2">
    <location>
        <begin position="30"/>
        <end position="102"/>
    </location>
</feature>
<dbReference type="PROSITE" id="PS00036">
    <property type="entry name" value="BZIP_BASIC"/>
    <property type="match status" value="1"/>
</dbReference>
<dbReference type="CDD" id="cd14686">
    <property type="entry name" value="bZIP"/>
    <property type="match status" value="1"/>
</dbReference>
<feature type="compositionally biased region" description="Low complexity" evidence="2">
    <location>
        <begin position="34"/>
        <end position="44"/>
    </location>
</feature>
<dbReference type="InterPro" id="IPR046347">
    <property type="entry name" value="bZIP_sf"/>
</dbReference>
<reference evidence="4" key="1">
    <citation type="submission" date="2021-01" db="EMBL/GenBank/DDBJ databases">
        <authorList>
            <person name="Corre E."/>
            <person name="Pelletier E."/>
            <person name="Niang G."/>
            <person name="Scheremetjew M."/>
            <person name="Finn R."/>
            <person name="Kale V."/>
            <person name="Holt S."/>
            <person name="Cochrane G."/>
            <person name="Meng A."/>
            <person name="Brown T."/>
            <person name="Cohen L."/>
        </authorList>
    </citation>
    <scope>NUCLEOTIDE SEQUENCE</scope>
    <source>
        <strain evidence="4">B650</strain>
    </source>
</reference>
<dbReference type="Pfam" id="PF00170">
    <property type="entry name" value="bZIP_1"/>
    <property type="match status" value="1"/>
</dbReference>
<evidence type="ECO:0000256" key="1">
    <source>
        <dbReference type="SAM" id="Coils"/>
    </source>
</evidence>
<evidence type="ECO:0000259" key="3">
    <source>
        <dbReference type="PROSITE" id="PS50217"/>
    </source>
</evidence>
<dbReference type="PROSITE" id="PS50217">
    <property type="entry name" value="BZIP"/>
    <property type="match status" value="1"/>
</dbReference>
<accession>A0A7S2KJT3</accession>
<evidence type="ECO:0000313" key="4">
    <source>
        <dbReference type="EMBL" id="CAD9576987.1"/>
    </source>
</evidence>
<dbReference type="EMBL" id="HBGY01014287">
    <property type="protein sequence ID" value="CAD9576987.1"/>
    <property type="molecule type" value="Transcribed_RNA"/>
</dbReference>
<gene>
    <name evidence="4" type="ORF">LDAN0321_LOCUS9245</name>
</gene>
<sequence>MMSAVVAPVAVPIVDAQSAAMARKRRVELRKISRASVSSSSSGSESEDAPPPVSTNLVSPVLSAATSMPIATKKRKSTTTGAMKQPSKKRPTQMRYDPEVPMTKEEAAAWRREARRVRNRQSAAASRQKTRDRIDELEAEVQGWQKKMAALQAKVRAYEQEHSVQVVSAEMLDATTTMNTTQDDVQVRAKEEAILSSTTTPSAVTAAALVDLSPVLSAVDKVIGEGGLSMEQHLNMISRPAV</sequence>
<feature type="coiled-coil region" evidence="1">
    <location>
        <begin position="120"/>
        <end position="161"/>
    </location>
</feature>
<dbReference type="GO" id="GO:0003700">
    <property type="term" value="F:DNA-binding transcription factor activity"/>
    <property type="evidence" value="ECO:0007669"/>
    <property type="project" value="InterPro"/>
</dbReference>
<proteinExistence type="predicted"/>